<name>A0ACD3RL30_LARCR</name>
<proteinExistence type="predicted"/>
<dbReference type="EMBL" id="CM011677">
    <property type="protein sequence ID" value="TMS20067.1"/>
    <property type="molecule type" value="Genomic_DNA"/>
</dbReference>
<evidence type="ECO:0000313" key="1">
    <source>
        <dbReference type="EMBL" id="TMS20067.1"/>
    </source>
</evidence>
<dbReference type="Proteomes" id="UP000793456">
    <property type="component" value="Chromosome IV"/>
</dbReference>
<reference evidence="1" key="1">
    <citation type="submission" date="2018-11" db="EMBL/GenBank/DDBJ databases">
        <title>The sequence and de novo assembly of Larimichthys crocea genome using PacBio and Hi-C technologies.</title>
        <authorList>
            <person name="Xu P."/>
            <person name="Chen B."/>
            <person name="Zhou Z."/>
            <person name="Ke Q."/>
            <person name="Wu Y."/>
            <person name="Bai H."/>
            <person name="Pu F."/>
        </authorList>
    </citation>
    <scope>NUCLEOTIDE SEQUENCE</scope>
    <source>
        <tissue evidence="1">Muscle</tissue>
    </source>
</reference>
<protein>
    <submittedName>
        <fullName evidence="1">Uncharacterized protein</fullName>
    </submittedName>
</protein>
<comment type="caution">
    <text evidence="1">The sequence shown here is derived from an EMBL/GenBank/DDBJ whole genome shotgun (WGS) entry which is preliminary data.</text>
</comment>
<sequence length="407" mass="45597">MNASALPLSNNTPLCFSINSPPFPRIKGVAAYSAIFTTLGLTSNLIAFIVLLKSFRQTQSRSRSSFLIFLGGLVITDFMGLLVTGSIVISYYVTYFNWRQLDPNCHFCNFMGMSMVFYGLCPLLLGAAMALERCVGINCPFARSTSMPRSRTVNMVLMVWLTAGIIALLPLTGLGSYHMQIPGSWCFFNISSKGTDLYFSLIFSLAGLISVAMSFVLNTVSVVTLIKVCCGQDRTQRRRDHEIEMMVQLILIMIIGSICWCPLLINILMSVVTADPVNPESLVFGIRMATCNQIFDPWIYIMCQGSHFRRVKSKIFIAETVLSGSPLQIKKLLLCIRFATWNQILDPWVYILFRRAVLKRIYPRIDWSRGSIISSTIRKLTRTSLRTTVHSDETDEPGKSNVMATST</sequence>
<keyword evidence="2" id="KW-1185">Reference proteome</keyword>
<accession>A0ACD3RL30</accession>
<gene>
    <name evidence="1" type="ORF">E3U43_006560</name>
</gene>
<organism evidence="1 2">
    <name type="scientific">Larimichthys crocea</name>
    <name type="common">Large yellow croaker</name>
    <name type="synonym">Pseudosciaena crocea</name>
    <dbReference type="NCBI Taxonomy" id="215358"/>
    <lineage>
        <taxon>Eukaryota</taxon>
        <taxon>Metazoa</taxon>
        <taxon>Chordata</taxon>
        <taxon>Craniata</taxon>
        <taxon>Vertebrata</taxon>
        <taxon>Euteleostomi</taxon>
        <taxon>Actinopterygii</taxon>
        <taxon>Neopterygii</taxon>
        <taxon>Teleostei</taxon>
        <taxon>Neoteleostei</taxon>
        <taxon>Acanthomorphata</taxon>
        <taxon>Eupercaria</taxon>
        <taxon>Sciaenidae</taxon>
        <taxon>Larimichthys</taxon>
    </lineage>
</organism>
<evidence type="ECO:0000313" key="2">
    <source>
        <dbReference type="Proteomes" id="UP000793456"/>
    </source>
</evidence>